<evidence type="ECO:0000256" key="1">
    <source>
        <dbReference type="ARBA" id="ARBA00009437"/>
    </source>
</evidence>
<reference evidence="6" key="1">
    <citation type="journal article" date="2019" name="Int. J. Syst. Evol. Microbiol.">
        <title>The Global Catalogue of Microorganisms (GCM) 10K type strain sequencing project: providing services to taxonomists for standard genome sequencing and annotation.</title>
        <authorList>
            <consortium name="The Broad Institute Genomics Platform"/>
            <consortium name="The Broad Institute Genome Sequencing Center for Infectious Disease"/>
            <person name="Wu L."/>
            <person name="Ma J."/>
        </authorList>
    </citation>
    <scope>NUCLEOTIDE SEQUENCE [LARGE SCALE GENOMIC DNA]</scope>
    <source>
        <strain evidence="6">CCM 8903</strain>
    </source>
</reference>
<organism evidence="5 6">
    <name type="scientific">Lacticaseibacillus baoqingensis</name>
    <dbReference type="NCBI Taxonomy" id="2486013"/>
    <lineage>
        <taxon>Bacteria</taxon>
        <taxon>Bacillati</taxon>
        <taxon>Bacillota</taxon>
        <taxon>Bacilli</taxon>
        <taxon>Lactobacillales</taxon>
        <taxon>Lactobacillaceae</taxon>
        <taxon>Lacticaseibacillus</taxon>
    </lineage>
</organism>
<evidence type="ECO:0000313" key="6">
    <source>
        <dbReference type="Proteomes" id="UP001597252"/>
    </source>
</evidence>
<protein>
    <submittedName>
        <fullName evidence="5">LysR family transcriptional regulator</fullName>
    </submittedName>
</protein>
<dbReference type="RefSeq" id="WP_125754400.1">
    <property type="nucleotide sequence ID" value="NZ_JBHTON010000043.1"/>
</dbReference>
<evidence type="ECO:0000313" key="5">
    <source>
        <dbReference type="EMBL" id="MFD1485825.1"/>
    </source>
</evidence>
<dbReference type="Gene3D" id="1.10.10.10">
    <property type="entry name" value="Winged helix-like DNA-binding domain superfamily/Winged helix DNA-binding domain"/>
    <property type="match status" value="1"/>
</dbReference>
<dbReference type="Proteomes" id="UP001597252">
    <property type="component" value="Unassembled WGS sequence"/>
</dbReference>
<dbReference type="SUPFAM" id="SSF46785">
    <property type="entry name" value="Winged helix' DNA-binding domain"/>
    <property type="match status" value="1"/>
</dbReference>
<comment type="caution">
    <text evidence="5">The sequence shown here is derived from an EMBL/GenBank/DDBJ whole genome shotgun (WGS) entry which is preliminary data.</text>
</comment>
<keyword evidence="3" id="KW-0804">Transcription</keyword>
<comment type="similarity">
    <text evidence="1">Belongs to the LysR transcriptional regulatory family.</text>
</comment>
<feature type="domain" description="HTH lysR-type" evidence="4">
    <location>
        <begin position="10"/>
        <end position="47"/>
    </location>
</feature>
<accession>A0ABW4E7I3</accession>
<dbReference type="InterPro" id="IPR036388">
    <property type="entry name" value="WH-like_DNA-bd_sf"/>
</dbReference>
<proteinExistence type="inferred from homology"/>
<keyword evidence="2" id="KW-0805">Transcription regulation</keyword>
<dbReference type="InterPro" id="IPR036390">
    <property type="entry name" value="WH_DNA-bd_sf"/>
</dbReference>
<evidence type="ECO:0000256" key="3">
    <source>
        <dbReference type="ARBA" id="ARBA00023163"/>
    </source>
</evidence>
<dbReference type="EMBL" id="JBHTON010000043">
    <property type="protein sequence ID" value="MFD1485825.1"/>
    <property type="molecule type" value="Genomic_DNA"/>
</dbReference>
<evidence type="ECO:0000256" key="2">
    <source>
        <dbReference type="ARBA" id="ARBA00023015"/>
    </source>
</evidence>
<sequence>MWCKPTPQLAAKRNYVSETAVSTAIKLLEDNLGVQLINRTSTSLSLTAAGQFFYRRAIQVLDASGEIWCHPEQQPAGLLRIHLLQGLEADAAAFARSNNLAPIGEGDHQIIVCNTNIIT</sequence>
<name>A0ABW4E7I3_9LACO</name>
<dbReference type="PROSITE" id="PS50931">
    <property type="entry name" value="HTH_LYSR"/>
    <property type="match status" value="1"/>
</dbReference>
<dbReference type="PANTHER" id="PTHR30126:SF84">
    <property type="entry name" value="HTH-TYPE TRANSCRIPTIONAL REGULATOR PTXR"/>
    <property type="match status" value="1"/>
</dbReference>
<keyword evidence="6" id="KW-1185">Reference proteome</keyword>
<dbReference type="InterPro" id="IPR000847">
    <property type="entry name" value="LysR_HTH_N"/>
</dbReference>
<evidence type="ECO:0000259" key="4">
    <source>
        <dbReference type="PROSITE" id="PS50931"/>
    </source>
</evidence>
<dbReference type="PANTHER" id="PTHR30126">
    <property type="entry name" value="HTH-TYPE TRANSCRIPTIONAL REGULATOR"/>
    <property type="match status" value="1"/>
</dbReference>
<gene>
    <name evidence="5" type="ORF">ACFQ5J_11335</name>
</gene>
<dbReference type="Pfam" id="PF00126">
    <property type="entry name" value="HTH_1"/>
    <property type="match status" value="1"/>
</dbReference>